<sequence>MVSKASVATDKARLVAYCDPELKQKLERLAELRFRSLSNLVESVAAAEVAKAEQSGELAIHDGKEQSKA</sequence>
<evidence type="ECO:0000313" key="1">
    <source>
        <dbReference type="EMBL" id="PZO55457.1"/>
    </source>
</evidence>
<comment type="caution">
    <text evidence="1">The sequence shown here is derived from an EMBL/GenBank/DDBJ whole genome shotgun (WGS) entry which is preliminary data.</text>
</comment>
<evidence type="ECO:0000313" key="2">
    <source>
        <dbReference type="Proteomes" id="UP000249794"/>
    </source>
</evidence>
<organism evidence="1 2">
    <name type="scientific">Phormidesmis priestleyi</name>
    <dbReference type="NCBI Taxonomy" id="268141"/>
    <lineage>
        <taxon>Bacteria</taxon>
        <taxon>Bacillati</taxon>
        <taxon>Cyanobacteriota</taxon>
        <taxon>Cyanophyceae</taxon>
        <taxon>Leptolyngbyales</taxon>
        <taxon>Leptolyngbyaceae</taxon>
        <taxon>Phormidesmis</taxon>
    </lineage>
</organism>
<accession>A0A2W4XHG0</accession>
<proteinExistence type="predicted"/>
<name>A0A2W4XHG0_9CYAN</name>
<protein>
    <recommendedName>
        <fullName evidence="3">CopG-like ribbon-helix-helix domain-containing protein</fullName>
    </recommendedName>
</protein>
<dbReference type="EMBL" id="QBMP01000094">
    <property type="protein sequence ID" value="PZO55457.1"/>
    <property type="molecule type" value="Genomic_DNA"/>
</dbReference>
<dbReference type="AlphaFoldDB" id="A0A2W4XHG0"/>
<evidence type="ECO:0008006" key="3">
    <source>
        <dbReference type="Google" id="ProtNLM"/>
    </source>
</evidence>
<reference evidence="1 2" key="2">
    <citation type="submission" date="2018-06" db="EMBL/GenBank/DDBJ databases">
        <title>Metagenomic assembly of (sub)arctic Cyanobacteria and their associated microbiome from non-axenic cultures.</title>
        <authorList>
            <person name="Baurain D."/>
        </authorList>
    </citation>
    <scope>NUCLEOTIDE SEQUENCE [LARGE SCALE GENOMIC DNA]</scope>
    <source>
        <strain evidence="1">ULC027bin1</strain>
    </source>
</reference>
<dbReference type="Proteomes" id="UP000249794">
    <property type="component" value="Unassembled WGS sequence"/>
</dbReference>
<gene>
    <name evidence="1" type="ORF">DCF15_10430</name>
</gene>
<dbReference type="STRING" id="1850361.GCA_001650195_04580"/>
<reference evidence="2" key="1">
    <citation type="submission" date="2018-04" db="EMBL/GenBank/DDBJ databases">
        <authorList>
            <person name="Cornet L."/>
        </authorList>
    </citation>
    <scope>NUCLEOTIDE SEQUENCE [LARGE SCALE GENOMIC DNA]</scope>
</reference>